<feature type="region of interest" description="Disordered" evidence="1">
    <location>
        <begin position="275"/>
        <end position="346"/>
    </location>
</feature>
<evidence type="ECO:0000313" key="2">
    <source>
        <dbReference type="EMBL" id="KAJ7783355.1"/>
    </source>
</evidence>
<gene>
    <name evidence="2" type="ORF">B0H16DRAFT_1447455</name>
</gene>
<feature type="compositionally biased region" description="Polar residues" evidence="1">
    <location>
        <begin position="317"/>
        <end position="330"/>
    </location>
</feature>
<reference evidence="2" key="1">
    <citation type="submission" date="2023-03" db="EMBL/GenBank/DDBJ databases">
        <title>Massive genome expansion in bonnet fungi (Mycena s.s.) driven by repeated elements and novel gene families across ecological guilds.</title>
        <authorList>
            <consortium name="Lawrence Berkeley National Laboratory"/>
            <person name="Harder C.B."/>
            <person name="Miyauchi S."/>
            <person name="Viragh M."/>
            <person name="Kuo A."/>
            <person name="Thoen E."/>
            <person name="Andreopoulos B."/>
            <person name="Lu D."/>
            <person name="Skrede I."/>
            <person name="Drula E."/>
            <person name="Henrissat B."/>
            <person name="Morin E."/>
            <person name="Kohler A."/>
            <person name="Barry K."/>
            <person name="LaButti K."/>
            <person name="Morin E."/>
            <person name="Salamov A."/>
            <person name="Lipzen A."/>
            <person name="Mereny Z."/>
            <person name="Hegedus B."/>
            <person name="Baldrian P."/>
            <person name="Stursova M."/>
            <person name="Weitz H."/>
            <person name="Taylor A."/>
            <person name="Grigoriev I.V."/>
            <person name="Nagy L.G."/>
            <person name="Martin F."/>
            <person name="Kauserud H."/>
        </authorList>
    </citation>
    <scope>NUCLEOTIDE SEQUENCE</scope>
    <source>
        <strain evidence="2">CBHHK182m</strain>
    </source>
</reference>
<evidence type="ECO:0000313" key="3">
    <source>
        <dbReference type="Proteomes" id="UP001215598"/>
    </source>
</evidence>
<evidence type="ECO:0000256" key="1">
    <source>
        <dbReference type="SAM" id="MobiDB-lite"/>
    </source>
</evidence>
<feature type="compositionally biased region" description="Basic and acidic residues" evidence="1">
    <location>
        <begin position="287"/>
        <end position="310"/>
    </location>
</feature>
<dbReference type="Proteomes" id="UP001215598">
    <property type="component" value="Unassembled WGS sequence"/>
</dbReference>
<feature type="region of interest" description="Disordered" evidence="1">
    <location>
        <begin position="1"/>
        <end position="37"/>
    </location>
</feature>
<name>A0AAD7P0W1_9AGAR</name>
<dbReference type="AlphaFoldDB" id="A0AAD7P0W1"/>
<protein>
    <submittedName>
        <fullName evidence="2">Uncharacterized protein</fullName>
    </submittedName>
</protein>
<keyword evidence="3" id="KW-1185">Reference proteome</keyword>
<sequence length="346" mass="39436">MPLRSDFERYAPSVARNSGRDSTEQRPRERQRALGVRSATRSAGRSARARFSQQEKIIFSGCILPTGEYHFLQENMIFSSWENTPGEYLIFRRQNPLFSGPEIILEILLLSQNFSHLENLCFSRPEEFLENYKISLIFFHRGRIFVGAWLTYPEPFSHREKRSIPAAPMHELIAAARPWLEPEMAACDQEARRARVAPQLIVGRRYHAANAPHPRKQLGGTGATGNEPQDGPCLRNQRLDFWSRNEWSDVLRSTKAATAIWRTRKNADTMWTYSRETTDPTSTSGVDECRRDPKTAKRGAEAGETKRRPGEVAWSSAVKSTKGGRQNSMKTVDIDRESRRRGAAAI</sequence>
<dbReference type="EMBL" id="JARKIB010000003">
    <property type="protein sequence ID" value="KAJ7783355.1"/>
    <property type="molecule type" value="Genomic_DNA"/>
</dbReference>
<feature type="compositionally biased region" description="Polar residues" evidence="1">
    <location>
        <begin position="275"/>
        <end position="285"/>
    </location>
</feature>
<organism evidence="2 3">
    <name type="scientific">Mycena metata</name>
    <dbReference type="NCBI Taxonomy" id="1033252"/>
    <lineage>
        <taxon>Eukaryota</taxon>
        <taxon>Fungi</taxon>
        <taxon>Dikarya</taxon>
        <taxon>Basidiomycota</taxon>
        <taxon>Agaricomycotina</taxon>
        <taxon>Agaricomycetes</taxon>
        <taxon>Agaricomycetidae</taxon>
        <taxon>Agaricales</taxon>
        <taxon>Marasmiineae</taxon>
        <taxon>Mycenaceae</taxon>
        <taxon>Mycena</taxon>
    </lineage>
</organism>
<proteinExistence type="predicted"/>
<feature type="compositionally biased region" description="Basic and acidic residues" evidence="1">
    <location>
        <begin position="18"/>
        <end position="32"/>
    </location>
</feature>
<accession>A0AAD7P0W1</accession>
<feature type="region of interest" description="Disordered" evidence="1">
    <location>
        <begin position="211"/>
        <end position="233"/>
    </location>
</feature>
<comment type="caution">
    <text evidence="2">The sequence shown here is derived from an EMBL/GenBank/DDBJ whole genome shotgun (WGS) entry which is preliminary data.</text>
</comment>